<dbReference type="EMBL" id="JBBPFD010000014">
    <property type="protein sequence ID" value="KAK7898426.1"/>
    <property type="molecule type" value="Genomic_DNA"/>
</dbReference>
<evidence type="ECO:0000256" key="1">
    <source>
        <dbReference type="SAM" id="MobiDB-lite"/>
    </source>
</evidence>
<gene>
    <name evidence="2" type="ORF">WMY93_019279</name>
</gene>
<reference evidence="3" key="1">
    <citation type="submission" date="2024-04" db="EMBL/GenBank/DDBJ databases">
        <title>Salinicola lusitanus LLJ914,a marine bacterium isolated from the Okinawa Trough.</title>
        <authorList>
            <person name="Li J."/>
        </authorList>
    </citation>
    <scope>NUCLEOTIDE SEQUENCE [LARGE SCALE GENOMIC DNA]</scope>
</reference>
<keyword evidence="3" id="KW-1185">Reference proteome</keyword>
<feature type="compositionally biased region" description="Acidic residues" evidence="1">
    <location>
        <begin position="111"/>
        <end position="124"/>
    </location>
</feature>
<evidence type="ECO:0000313" key="2">
    <source>
        <dbReference type="EMBL" id="KAK7898426.1"/>
    </source>
</evidence>
<feature type="region of interest" description="Disordered" evidence="1">
    <location>
        <begin position="96"/>
        <end position="145"/>
    </location>
</feature>
<evidence type="ECO:0000313" key="3">
    <source>
        <dbReference type="Proteomes" id="UP001460270"/>
    </source>
</evidence>
<comment type="caution">
    <text evidence="2">The sequence shown here is derived from an EMBL/GenBank/DDBJ whole genome shotgun (WGS) entry which is preliminary data.</text>
</comment>
<dbReference type="Proteomes" id="UP001460270">
    <property type="component" value="Unassembled WGS sequence"/>
</dbReference>
<feature type="compositionally biased region" description="Gly residues" evidence="1">
    <location>
        <begin position="136"/>
        <end position="145"/>
    </location>
</feature>
<sequence length="145" mass="16426">MLSKKRWILLRKTWRKSESNNKKDKVELCNTNQVSIAKLQTPLQDLEKEKLQATSEIQKKAMEDKAEDLETLVVQMRAEGAQKSTVCEQEMEAVKEELKGQQQDTTAMEDKVEDLETLLDCDSADESRRSSEVHSSGGGNHGSEE</sequence>
<accession>A0AAW0NDV5</accession>
<organism evidence="2 3">
    <name type="scientific">Mugilogobius chulae</name>
    <name type="common">yellowstripe goby</name>
    <dbReference type="NCBI Taxonomy" id="88201"/>
    <lineage>
        <taxon>Eukaryota</taxon>
        <taxon>Metazoa</taxon>
        <taxon>Chordata</taxon>
        <taxon>Craniata</taxon>
        <taxon>Vertebrata</taxon>
        <taxon>Euteleostomi</taxon>
        <taxon>Actinopterygii</taxon>
        <taxon>Neopterygii</taxon>
        <taxon>Teleostei</taxon>
        <taxon>Neoteleostei</taxon>
        <taxon>Acanthomorphata</taxon>
        <taxon>Gobiaria</taxon>
        <taxon>Gobiiformes</taxon>
        <taxon>Gobioidei</taxon>
        <taxon>Gobiidae</taxon>
        <taxon>Gobionellinae</taxon>
        <taxon>Mugilogobius</taxon>
    </lineage>
</organism>
<protein>
    <submittedName>
        <fullName evidence="2">Uncharacterized protein</fullName>
    </submittedName>
</protein>
<dbReference type="AlphaFoldDB" id="A0AAW0NDV5"/>
<proteinExistence type="predicted"/>
<name>A0AAW0NDV5_9GOBI</name>